<evidence type="ECO:0000313" key="3">
    <source>
        <dbReference type="Proteomes" id="UP000271974"/>
    </source>
</evidence>
<gene>
    <name evidence="2" type="ORF">EGW08_019886</name>
</gene>
<dbReference type="AlphaFoldDB" id="A0A433ST00"/>
<evidence type="ECO:0008006" key="4">
    <source>
        <dbReference type="Google" id="ProtNLM"/>
    </source>
</evidence>
<accession>A0A433ST00</accession>
<evidence type="ECO:0000313" key="2">
    <source>
        <dbReference type="EMBL" id="RUS72350.1"/>
    </source>
</evidence>
<keyword evidence="1" id="KW-0732">Signal</keyword>
<comment type="caution">
    <text evidence="2">The sequence shown here is derived from an EMBL/GenBank/DDBJ whole genome shotgun (WGS) entry which is preliminary data.</text>
</comment>
<proteinExistence type="predicted"/>
<keyword evidence="3" id="KW-1185">Reference proteome</keyword>
<protein>
    <recommendedName>
        <fullName evidence="4">BPTI/Kunitz inhibitor domain-containing protein</fullName>
    </recommendedName>
</protein>
<organism evidence="2 3">
    <name type="scientific">Elysia chlorotica</name>
    <name type="common">Eastern emerald elysia</name>
    <name type="synonym">Sea slug</name>
    <dbReference type="NCBI Taxonomy" id="188477"/>
    <lineage>
        <taxon>Eukaryota</taxon>
        <taxon>Metazoa</taxon>
        <taxon>Spiralia</taxon>
        <taxon>Lophotrochozoa</taxon>
        <taxon>Mollusca</taxon>
        <taxon>Gastropoda</taxon>
        <taxon>Heterobranchia</taxon>
        <taxon>Euthyneura</taxon>
        <taxon>Panpulmonata</taxon>
        <taxon>Sacoglossa</taxon>
        <taxon>Placobranchoidea</taxon>
        <taxon>Plakobranchidae</taxon>
        <taxon>Elysia</taxon>
    </lineage>
</organism>
<dbReference type="Proteomes" id="UP000271974">
    <property type="component" value="Unassembled WGS sequence"/>
</dbReference>
<feature type="chain" id="PRO_5019570374" description="BPTI/Kunitz inhibitor domain-containing protein" evidence="1">
    <location>
        <begin position="25"/>
        <end position="101"/>
    </location>
</feature>
<reference evidence="2 3" key="1">
    <citation type="submission" date="2019-01" db="EMBL/GenBank/DDBJ databases">
        <title>A draft genome assembly of the solar-powered sea slug Elysia chlorotica.</title>
        <authorList>
            <person name="Cai H."/>
            <person name="Li Q."/>
            <person name="Fang X."/>
            <person name="Li J."/>
            <person name="Curtis N.E."/>
            <person name="Altenburger A."/>
            <person name="Shibata T."/>
            <person name="Feng M."/>
            <person name="Maeda T."/>
            <person name="Schwartz J.A."/>
            <person name="Shigenobu S."/>
            <person name="Lundholm N."/>
            <person name="Nishiyama T."/>
            <person name="Yang H."/>
            <person name="Hasebe M."/>
            <person name="Li S."/>
            <person name="Pierce S.K."/>
            <person name="Wang J."/>
        </authorList>
    </citation>
    <scope>NUCLEOTIDE SEQUENCE [LARGE SCALE GENOMIC DNA]</scope>
    <source>
        <strain evidence="2">EC2010</strain>
        <tissue evidence="2">Whole organism of an adult</tissue>
    </source>
</reference>
<dbReference type="OrthoDB" id="10466204at2759"/>
<sequence>MVTSMSAWGVLCVMLLTSLLHVNSQVNLLPPWARGNTRARGRSPELNISQPRGNCATYIDTSGSGQPTCAADEIVYFDLETCQYACGALDRLSAGSENIQH</sequence>
<dbReference type="EMBL" id="RQTK01001077">
    <property type="protein sequence ID" value="RUS72350.1"/>
    <property type="molecule type" value="Genomic_DNA"/>
</dbReference>
<name>A0A433ST00_ELYCH</name>
<feature type="signal peptide" evidence="1">
    <location>
        <begin position="1"/>
        <end position="24"/>
    </location>
</feature>
<evidence type="ECO:0000256" key="1">
    <source>
        <dbReference type="SAM" id="SignalP"/>
    </source>
</evidence>